<accession>A0A0D6JHP2</accession>
<dbReference type="Proteomes" id="UP000033187">
    <property type="component" value="Chromosome 1"/>
</dbReference>
<dbReference type="EMBL" id="LN829119">
    <property type="protein sequence ID" value="CPR21014.1"/>
    <property type="molecule type" value="Genomic_DNA"/>
</dbReference>
<name>A0A0D6JHP2_9HYPH</name>
<evidence type="ECO:0000256" key="1">
    <source>
        <dbReference type="SAM" id="Phobius"/>
    </source>
</evidence>
<proteinExistence type="predicted"/>
<keyword evidence="1" id="KW-0472">Membrane</keyword>
<feature type="transmembrane region" description="Helical" evidence="1">
    <location>
        <begin position="73"/>
        <end position="97"/>
    </location>
</feature>
<protein>
    <submittedName>
        <fullName evidence="2">Uncharacterized protein</fullName>
    </submittedName>
</protein>
<dbReference type="AlphaFoldDB" id="A0A0D6JHP2"/>
<sequence>MPPPWRVVSSNRLHWIMNDTVLINRSPPMWWLEPGMGTERLADEGDVLRFGPDGIPLEGIVSYRLEEVVERDFSAPLVAGALAFAAGVVTLAGILGFGWLECLLAGFVILSGLVIAGLAELCGVTSRRRFRISIFSQDSRPVTYTSADNRDIARLIAFLDHAIGR</sequence>
<gene>
    <name evidence="2" type="ORF">YBN1229_v1_2864</name>
</gene>
<organism evidence="2 3">
    <name type="scientific">Candidatus Filomicrobium marinum</name>
    <dbReference type="NCBI Taxonomy" id="1608628"/>
    <lineage>
        <taxon>Bacteria</taxon>
        <taxon>Pseudomonadati</taxon>
        <taxon>Pseudomonadota</taxon>
        <taxon>Alphaproteobacteria</taxon>
        <taxon>Hyphomicrobiales</taxon>
        <taxon>Hyphomicrobiaceae</taxon>
        <taxon>Filomicrobium</taxon>
    </lineage>
</organism>
<dbReference type="KEGG" id="fil:BN1229_v1_3053"/>
<evidence type="ECO:0000313" key="3">
    <source>
        <dbReference type="Proteomes" id="UP000033187"/>
    </source>
</evidence>
<keyword evidence="1" id="KW-1133">Transmembrane helix</keyword>
<dbReference type="KEGG" id="fiy:BN1229_v1_2864"/>
<keyword evidence="1" id="KW-0812">Transmembrane</keyword>
<reference evidence="3" key="1">
    <citation type="submission" date="2015-02" db="EMBL/GenBank/DDBJ databases">
        <authorList>
            <person name="Chooi Y.-H."/>
        </authorList>
    </citation>
    <scope>NUCLEOTIDE SEQUENCE [LARGE SCALE GENOMIC DNA]</scope>
    <source>
        <strain evidence="3">strain Y</strain>
    </source>
</reference>
<keyword evidence="3" id="KW-1185">Reference proteome</keyword>
<evidence type="ECO:0000313" key="2">
    <source>
        <dbReference type="EMBL" id="CPR21014.1"/>
    </source>
</evidence>
<feature type="transmembrane region" description="Helical" evidence="1">
    <location>
        <begin position="103"/>
        <end position="124"/>
    </location>
</feature>